<feature type="transmembrane region" description="Helical" evidence="1">
    <location>
        <begin position="97"/>
        <end position="121"/>
    </location>
</feature>
<keyword evidence="1" id="KW-0472">Membrane</keyword>
<evidence type="ECO:0000313" key="2">
    <source>
        <dbReference type="EMBL" id="NII42335.1"/>
    </source>
</evidence>
<dbReference type="EMBL" id="JAAOYO010000004">
    <property type="protein sequence ID" value="NII42335.1"/>
    <property type="molecule type" value="Genomic_DNA"/>
</dbReference>
<accession>A0ABX0TEY1</accession>
<comment type="caution">
    <text evidence="2">The sequence shown here is derived from an EMBL/GenBank/DDBJ whole genome shotgun (WGS) entry which is preliminary data.</text>
</comment>
<protein>
    <submittedName>
        <fullName evidence="2">Amino acid permease</fullName>
    </submittedName>
</protein>
<gene>
    <name evidence="2" type="ORF">E9228_002993</name>
</gene>
<organism evidence="2 3">
    <name type="scientific">Curtobacterium salicis</name>
    <dbReference type="NCBI Taxonomy" id="1779862"/>
    <lineage>
        <taxon>Bacteria</taxon>
        <taxon>Bacillati</taxon>
        <taxon>Actinomycetota</taxon>
        <taxon>Actinomycetes</taxon>
        <taxon>Micrococcales</taxon>
        <taxon>Microbacteriaceae</taxon>
        <taxon>Curtobacterium</taxon>
    </lineage>
</organism>
<evidence type="ECO:0000256" key="1">
    <source>
        <dbReference type="SAM" id="Phobius"/>
    </source>
</evidence>
<feature type="transmembrane region" description="Helical" evidence="1">
    <location>
        <begin position="70"/>
        <end position="90"/>
    </location>
</feature>
<dbReference type="Proteomes" id="UP001318300">
    <property type="component" value="Unassembled WGS sequence"/>
</dbReference>
<sequence>MTAVERPGTRSRSARGLVGRLVVWVVFAVLFAYMTAQSVGNLVVVTDKLQKFNEFVGSAGGASLKRPVPWLWLVVDVVVPPLAYAVAVVVTRRSTAVVTAAVLVVAFAAAGALWLGLQLYVPSLVDL</sequence>
<name>A0ABX0TEY1_9MICO</name>
<reference evidence="2 3" key="1">
    <citation type="submission" date="2020-03" db="EMBL/GenBank/DDBJ databases">
        <title>Above-ground endophytic microbial communities from plants in different locations in the United States.</title>
        <authorList>
            <person name="Frank C."/>
        </authorList>
    </citation>
    <scope>NUCLEOTIDE SEQUENCE [LARGE SCALE GENOMIC DNA]</scope>
    <source>
        <strain evidence="2 3">WW7</strain>
    </source>
</reference>
<keyword evidence="3" id="KW-1185">Reference proteome</keyword>
<keyword evidence="1" id="KW-0812">Transmembrane</keyword>
<feature type="transmembrane region" description="Helical" evidence="1">
    <location>
        <begin position="21"/>
        <end position="44"/>
    </location>
</feature>
<evidence type="ECO:0000313" key="3">
    <source>
        <dbReference type="Proteomes" id="UP001318300"/>
    </source>
</evidence>
<dbReference type="RefSeq" id="WP_166781308.1">
    <property type="nucleotide sequence ID" value="NZ_JAAOYO010000004.1"/>
</dbReference>
<keyword evidence="1" id="KW-1133">Transmembrane helix</keyword>
<proteinExistence type="predicted"/>